<keyword evidence="3" id="KW-0813">Transport</keyword>
<evidence type="ECO:0000313" key="14">
    <source>
        <dbReference type="Proteomes" id="UP000029567"/>
    </source>
</evidence>
<dbReference type="GO" id="GO:0015288">
    <property type="term" value="F:porin activity"/>
    <property type="evidence" value="ECO:0007669"/>
    <property type="project" value="UniProtKB-KW"/>
</dbReference>
<proteinExistence type="predicted"/>
<evidence type="ECO:0000313" key="13">
    <source>
        <dbReference type="EMBL" id="KGG87848.1"/>
    </source>
</evidence>
<evidence type="ECO:0000256" key="11">
    <source>
        <dbReference type="SAM" id="SignalP"/>
    </source>
</evidence>
<reference evidence="13 14" key="1">
    <citation type="submission" date="2013-09" db="EMBL/GenBank/DDBJ databases">
        <title>High correlation between genotypes and phenotypes of environmental bacteria Comamonas testosteroni strains.</title>
        <authorList>
            <person name="Liu L."/>
            <person name="Zhu W."/>
            <person name="Xia X."/>
            <person name="Xu B."/>
            <person name="Luo M."/>
            <person name="Wang G."/>
        </authorList>
    </citation>
    <scope>NUCLEOTIDE SEQUENCE [LARGE SCALE GENOMIC DNA]</scope>
    <source>
        <strain evidence="13 14">JL14</strain>
    </source>
</reference>
<evidence type="ECO:0000256" key="2">
    <source>
        <dbReference type="ARBA" id="ARBA00011233"/>
    </source>
</evidence>
<dbReference type="InterPro" id="IPR002299">
    <property type="entry name" value="Porin_Neis"/>
</dbReference>
<evidence type="ECO:0000256" key="7">
    <source>
        <dbReference type="ARBA" id="ARBA00023065"/>
    </source>
</evidence>
<dbReference type="Proteomes" id="UP000029567">
    <property type="component" value="Unassembled WGS sequence"/>
</dbReference>
<keyword evidence="4" id="KW-1134">Transmembrane beta strand</keyword>
<dbReference type="PANTHER" id="PTHR34501:SF9">
    <property type="entry name" value="MAJOR OUTER MEMBRANE PROTEIN P.IA"/>
    <property type="match status" value="1"/>
</dbReference>
<comment type="caution">
    <text evidence="13">The sequence shown here is derived from an EMBL/GenBank/DDBJ whole genome shotgun (WGS) entry which is preliminary data.</text>
</comment>
<dbReference type="EMBL" id="AWTN01000105">
    <property type="protein sequence ID" value="KGG87848.1"/>
    <property type="molecule type" value="Genomic_DNA"/>
</dbReference>
<dbReference type="GO" id="GO:0046930">
    <property type="term" value="C:pore complex"/>
    <property type="evidence" value="ECO:0007669"/>
    <property type="project" value="UniProtKB-KW"/>
</dbReference>
<keyword evidence="8" id="KW-0626">Porin</keyword>
<evidence type="ECO:0000256" key="8">
    <source>
        <dbReference type="ARBA" id="ARBA00023114"/>
    </source>
</evidence>
<dbReference type="PRINTS" id="PR00184">
    <property type="entry name" value="NEISSPPORIN"/>
</dbReference>
<keyword evidence="6 11" id="KW-0732">Signal</keyword>
<protein>
    <submittedName>
        <fullName evidence="13">Porin</fullName>
    </submittedName>
</protein>
<feature type="signal peptide" evidence="11">
    <location>
        <begin position="1"/>
        <end position="26"/>
    </location>
</feature>
<organism evidence="13 14">
    <name type="scientific">Comamonas thiooxydans</name>
    <dbReference type="NCBI Taxonomy" id="363952"/>
    <lineage>
        <taxon>Bacteria</taxon>
        <taxon>Pseudomonadati</taxon>
        <taxon>Pseudomonadota</taxon>
        <taxon>Betaproteobacteria</taxon>
        <taxon>Burkholderiales</taxon>
        <taxon>Comamonadaceae</taxon>
        <taxon>Comamonas</taxon>
    </lineage>
</organism>
<keyword evidence="9" id="KW-0472">Membrane</keyword>
<evidence type="ECO:0000256" key="5">
    <source>
        <dbReference type="ARBA" id="ARBA00022692"/>
    </source>
</evidence>
<dbReference type="Pfam" id="PF13609">
    <property type="entry name" value="Porin_4"/>
    <property type="match status" value="1"/>
</dbReference>
<evidence type="ECO:0000256" key="4">
    <source>
        <dbReference type="ARBA" id="ARBA00022452"/>
    </source>
</evidence>
<evidence type="ECO:0000256" key="10">
    <source>
        <dbReference type="ARBA" id="ARBA00023237"/>
    </source>
</evidence>
<keyword evidence="10" id="KW-0998">Cell outer membrane</keyword>
<dbReference type="RefSeq" id="WP_034381402.1">
    <property type="nucleotide sequence ID" value="NZ_AWTN01000105.1"/>
</dbReference>
<feature type="domain" description="Porin" evidence="12">
    <location>
        <begin position="14"/>
        <end position="312"/>
    </location>
</feature>
<evidence type="ECO:0000256" key="9">
    <source>
        <dbReference type="ARBA" id="ARBA00023136"/>
    </source>
</evidence>
<evidence type="ECO:0000256" key="1">
    <source>
        <dbReference type="ARBA" id="ARBA00004571"/>
    </source>
</evidence>
<dbReference type="SUPFAM" id="SSF56935">
    <property type="entry name" value="Porins"/>
    <property type="match status" value="1"/>
</dbReference>
<evidence type="ECO:0000256" key="6">
    <source>
        <dbReference type="ARBA" id="ARBA00022729"/>
    </source>
</evidence>
<dbReference type="CDD" id="cd00342">
    <property type="entry name" value="gram_neg_porins"/>
    <property type="match status" value="1"/>
</dbReference>
<evidence type="ECO:0000259" key="12">
    <source>
        <dbReference type="Pfam" id="PF13609"/>
    </source>
</evidence>
<comment type="subcellular location">
    <subcellularLocation>
        <location evidence="1">Cell outer membrane</location>
        <topology evidence="1">Multi-pass membrane protein</topology>
    </subcellularLocation>
</comment>
<dbReference type="InterPro" id="IPR050298">
    <property type="entry name" value="Gram-neg_bact_OMP"/>
</dbReference>
<dbReference type="PANTHER" id="PTHR34501">
    <property type="entry name" value="PROTEIN YDDL-RELATED"/>
    <property type="match status" value="1"/>
</dbReference>
<accession>A0A0E3BYL0</accession>
<dbReference type="AlphaFoldDB" id="A0A0E3BYL0"/>
<dbReference type="InterPro" id="IPR023614">
    <property type="entry name" value="Porin_dom_sf"/>
</dbReference>
<keyword evidence="5" id="KW-0812">Transmembrane</keyword>
<sequence>MPVKTTTVSRVLLAALATAGASVALAQSSVQIYGRLNTSVEHQKVGGSSLTGLFNNNSRFGFVGSEDLGGGLKVGFQLESGFESDTGAGTGSTGALAFQRQSEVNLSGSLGKLRLGRFGAATYFGIADYGALDEPNHDTGSIADALYDYVMRNTNKIAYRSPVMAGLTLEAQASLHEKTTGAVQKNGYDLYANWERGPLALGAGFTQLGDDRQFALRGHYIWNALQIGAYYQRSDNGSGSLCSNGGAGCGTRDAARVTAAYRVGASELALGYGWASRWSHVPGSSARQWILGYNHHLSKRTKLYAAYTRIDNGFGVAYGYNFKGGVGYGQDASSLSVGLRHAF</sequence>
<feature type="chain" id="PRO_5002409489" evidence="11">
    <location>
        <begin position="27"/>
        <end position="343"/>
    </location>
</feature>
<name>A0A0E3BYL0_9BURK</name>
<gene>
    <name evidence="13" type="ORF">P245_18285</name>
</gene>
<dbReference type="GO" id="GO:0009279">
    <property type="term" value="C:cell outer membrane"/>
    <property type="evidence" value="ECO:0007669"/>
    <property type="project" value="UniProtKB-SubCell"/>
</dbReference>
<evidence type="ECO:0000256" key="3">
    <source>
        <dbReference type="ARBA" id="ARBA00022448"/>
    </source>
</evidence>
<keyword evidence="7" id="KW-0406">Ion transport</keyword>
<dbReference type="GO" id="GO:0006811">
    <property type="term" value="P:monoatomic ion transport"/>
    <property type="evidence" value="ECO:0007669"/>
    <property type="project" value="UniProtKB-KW"/>
</dbReference>
<dbReference type="InterPro" id="IPR033900">
    <property type="entry name" value="Gram_neg_porin_domain"/>
</dbReference>
<dbReference type="Gene3D" id="2.40.160.10">
    <property type="entry name" value="Porin"/>
    <property type="match status" value="1"/>
</dbReference>
<comment type="subunit">
    <text evidence="2">Homotrimer.</text>
</comment>